<dbReference type="InterPro" id="IPR037386">
    <property type="entry name" value="CCDC40"/>
</dbReference>
<proteinExistence type="predicted"/>
<feature type="coiled-coil region" evidence="1">
    <location>
        <begin position="35"/>
        <end position="133"/>
    </location>
</feature>
<dbReference type="GO" id="GO:0005737">
    <property type="term" value="C:cytoplasm"/>
    <property type="evidence" value="ECO:0007669"/>
    <property type="project" value="TreeGrafter"/>
</dbReference>
<protein>
    <submittedName>
        <fullName evidence="2">Putative cohesin-subunit</fullName>
    </submittedName>
</protein>
<keyword evidence="1" id="KW-0175">Coiled coil</keyword>
<dbReference type="PANTHER" id="PTHR16275:SF8">
    <property type="entry name" value="COILED-COIL DOMAIN-CONTAINING PROTEIN 40"/>
    <property type="match status" value="1"/>
</dbReference>
<evidence type="ECO:0000313" key="2">
    <source>
        <dbReference type="EMBL" id="JAV30800.1"/>
    </source>
</evidence>
<sequence length="882" mass="103187">MNPEENPTSISVQADEFNASIVDQSGVLEKDHPLLERFQQALKAHLLRVKDQLEEEIAELDHRLEQNEKESEEVGARLYDLQEEIDSQKELLDIYGKEIMEVSARRKIAEEKAAGYKKEYDEENQKLKEFKRIHNEHLVELDNLTILEAEFSKWDQEIKDEIAVAKRVASKDVKDQMAAAEEKRKKDLLVFNLDAEVRRKERELDGIEEQIKEQEGATDVINRSLADANSDLEGLQHEHKRLFQAWGEVIVAIQQRDRVLSRTKEELEKVYEEHKVIKSKTDITKKTAAKEMEQNEKLSGFKARIQGDINVLEKQVNKEQEEEDKLTRELDHYALILEQTEADMLKAQQEGLLIANHLKSLRQTLNQQNQKKFELEEQILELLQDQITTDKAGESQGKTLRETQEKRRELEIGMSDTEHKLSIALLDLEKWRGIVEKSKGEVQQIKKEHDSLDSEARKYDDEIKIIKEIIATKLRKLDTLNRQLEQLITQAGGHELNPDELKLLDVQHDILELDAKIKEAQENWLKLQNSVVSLSEKRVQQLNEINYSRKKLLLVEQKAIKIETHLEEVLSENREIVRSLSTLNSRLDTVSLELFKTKKTHEKEEMECEISHQQTTERLREAELSVLNLEQDLADLGKEIDECKQEVLDKHREALSWETKYKMSSEAKKFKDEESAQNSEIGIMKAEIHRMQVRYAQLKRMQEKLVTDLENTVHHREHIFDTVNAREKVYGSKFKSRSTMQHKINELKNKLKIVFGEISDTEKNLIEIDTAQKLLQAEIENKSQQIEEEKIQTSLIKTEIEQATLLKQENLDYIVRHQYRARRYRAFASANQLPKFRNEILIQADLQRQREINETIGGIVENLMIDFPGQRFNLSKIWQTLK</sequence>
<reference evidence="2" key="1">
    <citation type="submission" date="2017-01" db="EMBL/GenBank/DDBJ databases">
        <title>A deep insight into the sialotranscriptome of adult male and female Cluex tarsalis mosquitoes.</title>
        <authorList>
            <person name="Ribeiro J.M."/>
            <person name="Moreira F."/>
            <person name="Bernard K.A."/>
            <person name="Calvo E."/>
        </authorList>
    </citation>
    <scope>NUCLEOTIDE SEQUENCE</scope>
    <source>
        <strain evidence="2">Kern County</strain>
        <tissue evidence="2">Salivary glands</tissue>
    </source>
</reference>
<dbReference type="GO" id="GO:0035082">
    <property type="term" value="P:axoneme assembly"/>
    <property type="evidence" value="ECO:0007669"/>
    <property type="project" value="InterPro"/>
</dbReference>
<accession>A0A1Q3FT71</accession>
<evidence type="ECO:0000256" key="1">
    <source>
        <dbReference type="SAM" id="Coils"/>
    </source>
</evidence>
<feature type="coiled-coil region" evidence="1">
    <location>
        <begin position="744"/>
        <end position="792"/>
    </location>
</feature>
<feature type="coiled-coil region" evidence="1">
    <location>
        <begin position="612"/>
        <end position="653"/>
    </location>
</feature>
<organism evidence="2">
    <name type="scientific">Culex tarsalis</name>
    <name type="common">Encephalitis mosquito</name>
    <dbReference type="NCBI Taxonomy" id="7177"/>
    <lineage>
        <taxon>Eukaryota</taxon>
        <taxon>Metazoa</taxon>
        <taxon>Ecdysozoa</taxon>
        <taxon>Arthropoda</taxon>
        <taxon>Hexapoda</taxon>
        <taxon>Insecta</taxon>
        <taxon>Pterygota</taxon>
        <taxon>Neoptera</taxon>
        <taxon>Endopterygota</taxon>
        <taxon>Diptera</taxon>
        <taxon>Nematocera</taxon>
        <taxon>Culicoidea</taxon>
        <taxon>Culicidae</taxon>
        <taxon>Culicinae</taxon>
        <taxon>Culicini</taxon>
        <taxon>Culex</taxon>
        <taxon>Culex</taxon>
    </lineage>
</organism>
<feature type="coiled-coil region" evidence="1">
    <location>
        <begin position="190"/>
        <end position="523"/>
    </location>
</feature>
<name>A0A1Q3FT71_CULTA</name>
<dbReference type="PANTHER" id="PTHR16275">
    <property type="entry name" value="COILED-COIL DOMAIN-CONTAINING PROTEIN 40"/>
    <property type="match status" value="1"/>
</dbReference>
<dbReference type="EMBL" id="GFDL01004245">
    <property type="protein sequence ID" value="JAV30800.1"/>
    <property type="molecule type" value="Transcribed_RNA"/>
</dbReference>
<dbReference type="AlphaFoldDB" id="A0A1Q3FT71"/>